<dbReference type="InterPro" id="IPR051011">
    <property type="entry name" value="Metal_resp_trans_reg"/>
</dbReference>
<dbReference type="CDD" id="cd00090">
    <property type="entry name" value="HTH_ARSR"/>
    <property type="match status" value="1"/>
</dbReference>
<dbReference type="PRINTS" id="PR00778">
    <property type="entry name" value="HTHARSR"/>
</dbReference>
<dbReference type="Pfam" id="PF12840">
    <property type="entry name" value="HTH_20"/>
    <property type="match status" value="1"/>
</dbReference>
<gene>
    <name evidence="5" type="ORF">SAMN02745941_00991</name>
</gene>
<evidence type="ECO:0000259" key="4">
    <source>
        <dbReference type="PROSITE" id="PS50987"/>
    </source>
</evidence>
<dbReference type="Gene3D" id="1.10.10.10">
    <property type="entry name" value="Winged helix-like DNA-binding domain superfamily/Winged helix DNA-binding domain"/>
    <property type="match status" value="1"/>
</dbReference>
<proteinExistence type="predicted"/>
<dbReference type="InterPro" id="IPR036388">
    <property type="entry name" value="WH-like_DNA-bd_sf"/>
</dbReference>
<dbReference type="Proteomes" id="UP000184241">
    <property type="component" value="Unassembled WGS sequence"/>
</dbReference>
<protein>
    <submittedName>
        <fullName evidence="5">DNA-binding transcriptional regulator, ArsR family</fullName>
    </submittedName>
</protein>
<dbReference type="PANTHER" id="PTHR43132:SF2">
    <property type="entry name" value="ARSENICAL RESISTANCE OPERON REPRESSOR ARSR-RELATED"/>
    <property type="match status" value="1"/>
</dbReference>
<evidence type="ECO:0000313" key="5">
    <source>
        <dbReference type="EMBL" id="SHH84262.1"/>
    </source>
</evidence>
<keyword evidence="3" id="KW-0804">Transcription</keyword>
<reference evidence="5 6" key="1">
    <citation type="submission" date="2016-11" db="EMBL/GenBank/DDBJ databases">
        <authorList>
            <person name="Jaros S."/>
            <person name="Januszkiewicz K."/>
            <person name="Wedrychowicz H."/>
        </authorList>
    </citation>
    <scope>NUCLEOTIDE SEQUENCE [LARGE SCALE GENOMIC DNA]</scope>
    <source>
        <strain evidence="5 6">DSM 6191</strain>
    </source>
</reference>
<dbReference type="Pfam" id="PF19361">
    <property type="entry name" value="DUF5937"/>
    <property type="match status" value="1"/>
</dbReference>
<dbReference type="InterPro" id="IPR011991">
    <property type="entry name" value="ArsR-like_HTH"/>
</dbReference>
<evidence type="ECO:0000256" key="1">
    <source>
        <dbReference type="ARBA" id="ARBA00023015"/>
    </source>
</evidence>
<dbReference type="RefSeq" id="WP_073017322.1">
    <property type="nucleotide sequence ID" value="NZ_FQXU01000004.1"/>
</dbReference>
<dbReference type="SUPFAM" id="SSF46785">
    <property type="entry name" value="Winged helix' DNA-binding domain"/>
    <property type="match status" value="1"/>
</dbReference>
<dbReference type="EMBL" id="FQXU01000004">
    <property type="protein sequence ID" value="SHH84262.1"/>
    <property type="molecule type" value="Genomic_DNA"/>
</dbReference>
<sequence length="318" mass="37636">MKIDVIYEQDVLCEFVYSPLFEMFCALHVLSNPEHHIHRKKWAEKVNKQMNPDMKQDIKIYADITDEYCIIMDVCHYFEECSDLNILSSIDVLSKISIHEINKIFKEYDKKITKNQYQELLRLLRDFYTYIFEGELKYIEPFITRMLKQKVKFAKEKGVFNLIQDIHERIKVHEDKIVFYKNKQYEVYKRDLKRVSINVSTFVGPHLLIGIIDDFLNLTCLVETENTEKESPKDLERTLKALGDSTRLKILKAISKKGKSTQELSSLLDISEAAVSKALKLLQEGQLVTKERKGNYMIYSVNNDTIDFISYRIYEYIY</sequence>
<dbReference type="InterPro" id="IPR045981">
    <property type="entry name" value="DUF5937"/>
</dbReference>
<dbReference type="SMART" id="SM00418">
    <property type="entry name" value="HTH_ARSR"/>
    <property type="match status" value="1"/>
</dbReference>
<evidence type="ECO:0000313" key="6">
    <source>
        <dbReference type="Proteomes" id="UP000184241"/>
    </source>
</evidence>
<dbReference type="PANTHER" id="PTHR43132">
    <property type="entry name" value="ARSENICAL RESISTANCE OPERON REPRESSOR ARSR-RELATED"/>
    <property type="match status" value="1"/>
</dbReference>
<dbReference type="GO" id="GO:0003677">
    <property type="term" value="F:DNA binding"/>
    <property type="evidence" value="ECO:0007669"/>
    <property type="project" value="UniProtKB-KW"/>
</dbReference>
<accession>A0A1M5W9T2</accession>
<feature type="domain" description="HTH arsR-type" evidence="4">
    <location>
        <begin position="227"/>
        <end position="318"/>
    </location>
</feature>
<evidence type="ECO:0000256" key="2">
    <source>
        <dbReference type="ARBA" id="ARBA00023125"/>
    </source>
</evidence>
<name>A0A1M5W9T2_9CLOT</name>
<dbReference type="InterPro" id="IPR036390">
    <property type="entry name" value="WH_DNA-bd_sf"/>
</dbReference>
<dbReference type="PROSITE" id="PS50987">
    <property type="entry name" value="HTH_ARSR_2"/>
    <property type="match status" value="1"/>
</dbReference>
<dbReference type="GO" id="GO:0003700">
    <property type="term" value="F:DNA-binding transcription factor activity"/>
    <property type="evidence" value="ECO:0007669"/>
    <property type="project" value="InterPro"/>
</dbReference>
<keyword evidence="1" id="KW-0805">Transcription regulation</keyword>
<organism evidence="5 6">
    <name type="scientific">Clostridium intestinale DSM 6191</name>
    <dbReference type="NCBI Taxonomy" id="1121320"/>
    <lineage>
        <taxon>Bacteria</taxon>
        <taxon>Bacillati</taxon>
        <taxon>Bacillota</taxon>
        <taxon>Clostridia</taxon>
        <taxon>Eubacteriales</taxon>
        <taxon>Clostridiaceae</taxon>
        <taxon>Clostridium</taxon>
    </lineage>
</organism>
<dbReference type="NCBIfam" id="NF033788">
    <property type="entry name" value="HTH_metalloreg"/>
    <property type="match status" value="1"/>
</dbReference>
<dbReference type="InterPro" id="IPR001845">
    <property type="entry name" value="HTH_ArsR_DNA-bd_dom"/>
</dbReference>
<keyword evidence="2 5" id="KW-0238">DNA-binding</keyword>
<dbReference type="AlphaFoldDB" id="A0A1M5W9T2"/>
<evidence type="ECO:0000256" key="3">
    <source>
        <dbReference type="ARBA" id="ARBA00023163"/>
    </source>
</evidence>